<keyword evidence="1" id="KW-0677">Repeat</keyword>
<evidence type="ECO:0000313" key="8">
    <source>
        <dbReference type="Proteomes" id="UP000231279"/>
    </source>
</evidence>
<keyword evidence="2" id="KW-0547">Nucleotide-binding</keyword>
<dbReference type="InterPro" id="IPR055414">
    <property type="entry name" value="LRR_R13L4/SHOC2-like"/>
</dbReference>
<accession>A0A2G9HR10</accession>
<dbReference type="InterPro" id="IPR058922">
    <property type="entry name" value="WHD_DRP"/>
</dbReference>
<dbReference type="GO" id="GO:0098542">
    <property type="term" value="P:defense response to other organism"/>
    <property type="evidence" value="ECO:0007669"/>
    <property type="project" value="TreeGrafter"/>
</dbReference>
<dbReference type="Pfam" id="PF23559">
    <property type="entry name" value="WHD_DRP"/>
    <property type="match status" value="1"/>
</dbReference>
<dbReference type="SUPFAM" id="SSF52058">
    <property type="entry name" value="L domain-like"/>
    <property type="match status" value="1"/>
</dbReference>
<dbReference type="OrthoDB" id="913531at2759"/>
<organism evidence="7 8">
    <name type="scientific">Handroanthus impetiginosus</name>
    <dbReference type="NCBI Taxonomy" id="429701"/>
    <lineage>
        <taxon>Eukaryota</taxon>
        <taxon>Viridiplantae</taxon>
        <taxon>Streptophyta</taxon>
        <taxon>Embryophyta</taxon>
        <taxon>Tracheophyta</taxon>
        <taxon>Spermatophyta</taxon>
        <taxon>Magnoliopsida</taxon>
        <taxon>eudicotyledons</taxon>
        <taxon>Gunneridae</taxon>
        <taxon>Pentapetalae</taxon>
        <taxon>asterids</taxon>
        <taxon>lamiids</taxon>
        <taxon>Lamiales</taxon>
        <taxon>Bignoniaceae</taxon>
        <taxon>Crescentiina</taxon>
        <taxon>Tabebuia alliance</taxon>
        <taxon>Handroanthus</taxon>
    </lineage>
</organism>
<dbReference type="Pfam" id="PF23598">
    <property type="entry name" value="LRR_14"/>
    <property type="match status" value="1"/>
</dbReference>
<dbReference type="EMBL" id="NKXS01001191">
    <property type="protein sequence ID" value="PIN19962.1"/>
    <property type="molecule type" value="Genomic_DNA"/>
</dbReference>
<reference evidence="8" key="1">
    <citation type="journal article" date="2018" name="Gigascience">
        <title>Genome assembly of the Pink Ipe (Handroanthus impetiginosus, Bignoniaceae), a highly valued, ecologically keystone Neotropical timber forest tree.</title>
        <authorList>
            <person name="Silva-Junior O.B."/>
            <person name="Grattapaglia D."/>
            <person name="Novaes E."/>
            <person name="Collevatti R.G."/>
        </authorList>
    </citation>
    <scope>NUCLEOTIDE SEQUENCE [LARGE SCALE GENOMIC DNA]</scope>
    <source>
        <strain evidence="8">cv. UFG-1</strain>
    </source>
</reference>
<protein>
    <recommendedName>
        <fullName evidence="9">NB-ARC domain-containing protein</fullName>
    </recommendedName>
</protein>
<gene>
    <name evidence="7" type="ORF">CDL12_07353</name>
</gene>
<evidence type="ECO:0000313" key="7">
    <source>
        <dbReference type="EMBL" id="PIN19962.1"/>
    </source>
</evidence>
<evidence type="ECO:0008006" key="9">
    <source>
        <dbReference type="Google" id="ProtNLM"/>
    </source>
</evidence>
<keyword evidence="3" id="KW-0067">ATP-binding</keyword>
<dbReference type="PANTHER" id="PTHR23155">
    <property type="entry name" value="DISEASE RESISTANCE PROTEIN RP"/>
    <property type="match status" value="1"/>
</dbReference>
<keyword evidence="8" id="KW-1185">Reference proteome</keyword>
<evidence type="ECO:0000259" key="6">
    <source>
        <dbReference type="Pfam" id="PF23598"/>
    </source>
</evidence>
<dbReference type="Gene3D" id="3.80.10.10">
    <property type="entry name" value="Ribonuclease Inhibitor"/>
    <property type="match status" value="1"/>
</dbReference>
<dbReference type="Proteomes" id="UP000231279">
    <property type="component" value="Unassembled WGS sequence"/>
</dbReference>
<dbReference type="PANTHER" id="PTHR23155:SF1185">
    <property type="entry name" value="DISEASE RESISTANCE RPP8-LIKE PROTEIN 3-RELATED"/>
    <property type="match status" value="1"/>
</dbReference>
<evidence type="ECO:0000256" key="2">
    <source>
        <dbReference type="ARBA" id="ARBA00022741"/>
    </source>
</evidence>
<evidence type="ECO:0000259" key="5">
    <source>
        <dbReference type="Pfam" id="PF23559"/>
    </source>
</evidence>
<dbReference type="InterPro" id="IPR032675">
    <property type="entry name" value="LRR_dom_sf"/>
</dbReference>
<feature type="domain" description="Disease resistance protein winged helix" evidence="5">
    <location>
        <begin position="45"/>
        <end position="92"/>
    </location>
</feature>
<dbReference type="STRING" id="429701.A0A2G9HR10"/>
<dbReference type="InterPro" id="IPR044974">
    <property type="entry name" value="Disease_R_plants"/>
</dbReference>
<sequence>MTSVPTPATVPANHRESKSGWEKVLKGIESHLGRSETSPVPAILKLNRLIRIWIAEGQVQQKEGGLTMEEIGGGYLNELINRNMLSIRKAKEEINFEILKDHENVSQSFDHKPRHRVTYCSTTERSSNKQVRSLFLHRQNGARSQDWKSFKLLRVLEMVCSDFRRLDRAFGALVGLSYLALRHGDPYHSVKLTEEIGRLKYLESDVRKVRKMTSLRKLGIELDKNTDARELCTSLAMLENLVCLNLRAQWCECIPVFDDRFVLLHHLTRLKLEGELIELPSACNFPPNLSYLTLKSSTLNEDPMPVLEKLPKLVYLKLYWAYKGEELMVISRDGFPTLEKGLMLYGNVWICFVLLKNSIWEIML</sequence>
<feature type="domain" description="Disease resistance R13L4/SHOC-2-like LRR" evidence="6">
    <location>
        <begin position="206"/>
        <end position="341"/>
    </location>
</feature>
<feature type="region of interest" description="Disordered" evidence="4">
    <location>
        <begin position="1"/>
        <end position="21"/>
    </location>
</feature>
<evidence type="ECO:0000256" key="4">
    <source>
        <dbReference type="SAM" id="MobiDB-lite"/>
    </source>
</evidence>
<name>A0A2G9HR10_9LAMI</name>
<comment type="caution">
    <text evidence="7">The sequence shown here is derived from an EMBL/GenBank/DDBJ whole genome shotgun (WGS) entry which is preliminary data.</text>
</comment>
<proteinExistence type="predicted"/>
<evidence type="ECO:0000256" key="1">
    <source>
        <dbReference type="ARBA" id="ARBA00022737"/>
    </source>
</evidence>
<dbReference type="AlphaFoldDB" id="A0A2G9HR10"/>
<evidence type="ECO:0000256" key="3">
    <source>
        <dbReference type="ARBA" id="ARBA00022840"/>
    </source>
</evidence>